<feature type="transmembrane region" description="Helical" evidence="1">
    <location>
        <begin position="257"/>
        <end position="276"/>
    </location>
</feature>
<feature type="transmembrane region" description="Helical" evidence="1">
    <location>
        <begin position="155"/>
        <end position="177"/>
    </location>
</feature>
<feature type="transmembrane region" description="Helical" evidence="1">
    <location>
        <begin position="116"/>
        <end position="135"/>
    </location>
</feature>
<name>A0ABW4NGJ4_9SPHN</name>
<keyword evidence="1" id="KW-1133">Transmembrane helix</keyword>
<dbReference type="Proteomes" id="UP001597283">
    <property type="component" value="Unassembled WGS sequence"/>
</dbReference>
<feature type="transmembrane region" description="Helical" evidence="1">
    <location>
        <begin position="189"/>
        <end position="208"/>
    </location>
</feature>
<keyword evidence="1" id="KW-0812">Transmembrane</keyword>
<feature type="transmembrane region" description="Helical" evidence="1">
    <location>
        <begin position="89"/>
        <end position="109"/>
    </location>
</feature>
<feature type="transmembrane region" description="Helical" evidence="1">
    <location>
        <begin position="228"/>
        <end position="245"/>
    </location>
</feature>
<accession>A0ABW4NGJ4</accession>
<feature type="transmembrane region" description="Helical" evidence="1">
    <location>
        <begin position="317"/>
        <end position="341"/>
    </location>
</feature>
<gene>
    <name evidence="2" type="ORF">ACFSC3_16925</name>
</gene>
<comment type="caution">
    <text evidence="2">The sequence shown here is derived from an EMBL/GenBank/DDBJ whole genome shotgun (WGS) entry which is preliminary data.</text>
</comment>
<protein>
    <submittedName>
        <fullName evidence="2">EpsG family protein</fullName>
    </submittedName>
</protein>
<dbReference type="InterPro" id="IPR049458">
    <property type="entry name" value="EpsG-like"/>
</dbReference>
<organism evidence="2 3">
    <name type="scientific">Sphingomonas floccifaciens</name>
    <dbReference type="NCBI Taxonomy" id="1844115"/>
    <lineage>
        <taxon>Bacteria</taxon>
        <taxon>Pseudomonadati</taxon>
        <taxon>Pseudomonadota</taxon>
        <taxon>Alphaproteobacteria</taxon>
        <taxon>Sphingomonadales</taxon>
        <taxon>Sphingomonadaceae</taxon>
        <taxon>Sphingomonas</taxon>
    </lineage>
</organism>
<evidence type="ECO:0000313" key="2">
    <source>
        <dbReference type="EMBL" id="MFD1789241.1"/>
    </source>
</evidence>
<dbReference type="RefSeq" id="WP_380941530.1">
    <property type="nucleotide sequence ID" value="NZ_JBHUFC010000016.1"/>
</dbReference>
<reference evidence="3" key="1">
    <citation type="journal article" date="2019" name="Int. J. Syst. Evol. Microbiol.">
        <title>The Global Catalogue of Microorganisms (GCM) 10K type strain sequencing project: providing services to taxonomists for standard genome sequencing and annotation.</title>
        <authorList>
            <consortium name="The Broad Institute Genomics Platform"/>
            <consortium name="The Broad Institute Genome Sequencing Center for Infectious Disease"/>
            <person name="Wu L."/>
            <person name="Ma J."/>
        </authorList>
    </citation>
    <scope>NUCLEOTIDE SEQUENCE [LARGE SCALE GENOMIC DNA]</scope>
    <source>
        <strain evidence="3">Q85</strain>
    </source>
</reference>
<proteinExistence type="predicted"/>
<keyword evidence="1" id="KW-0472">Membrane</keyword>
<feature type="transmembrane region" description="Helical" evidence="1">
    <location>
        <begin position="26"/>
        <end position="44"/>
    </location>
</feature>
<evidence type="ECO:0000313" key="3">
    <source>
        <dbReference type="Proteomes" id="UP001597283"/>
    </source>
</evidence>
<keyword evidence="3" id="KW-1185">Reference proteome</keyword>
<sequence>MLIYLATYIAFALIAAFKLWKPAGGYVLAFMIFAFLTIFIGYRYQIGVDWVTYELIFLDASRSTLFDALGQGDSAYSLINWLVGQAGGQVWHVNLICAGIFSAGLILFCQILPRPGLALVVAVPTLIVITAMGYTRQAAAVGCIMLACRAFHGSISWRWLGWLCLGLLFHKSTLLIFPPFVLAASRNRWVSISVGGGIIIAALILVVARGLGDTLALYLEGDIDSSGTLPRIAIGLVAGLAFFLIKERKEIFEDRYALFRNMAMMMIIMLPLYFIIPSRTIMDRIGILLVPFQSMSYAGLAASIGRRNPIYEIPATVIIIVLYAILFLVWLLYATFANYWIPYINVWQVRWA</sequence>
<dbReference type="EMBL" id="JBHUFC010000016">
    <property type="protein sequence ID" value="MFD1789241.1"/>
    <property type="molecule type" value="Genomic_DNA"/>
</dbReference>
<feature type="transmembrane region" description="Helical" evidence="1">
    <location>
        <begin position="288"/>
        <end position="305"/>
    </location>
</feature>
<dbReference type="Pfam" id="PF14897">
    <property type="entry name" value="EpsG"/>
    <property type="match status" value="1"/>
</dbReference>
<evidence type="ECO:0000256" key="1">
    <source>
        <dbReference type="SAM" id="Phobius"/>
    </source>
</evidence>